<dbReference type="PANTHER" id="PTHR21299:SF1">
    <property type="entry name" value="PANTOATE--BETA-ALANINE LIGASE"/>
    <property type="match status" value="1"/>
</dbReference>
<evidence type="ECO:0000256" key="10">
    <source>
        <dbReference type="ARBA" id="ARBA00022840"/>
    </source>
</evidence>
<evidence type="ECO:0000313" key="14">
    <source>
        <dbReference type="EMBL" id="TWT85399.1"/>
    </source>
</evidence>
<evidence type="ECO:0000256" key="5">
    <source>
        <dbReference type="ARBA" id="ARBA00014155"/>
    </source>
</evidence>
<keyword evidence="9 13" id="KW-0547">Nucleotide-binding</keyword>
<comment type="subunit">
    <text evidence="13">Homodimer.</text>
</comment>
<dbReference type="GO" id="GO:0005829">
    <property type="term" value="C:cytosol"/>
    <property type="evidence" value="ECO:0007669"/>
    <property type="project" value="TreeGrafter"/>
</dbReference>
<gene>
    <name evidence="13 14" type="primary">panC</name>
    <name evidence="14" type="ORF">Pla123a_02060</name>
</gene>
<keyword evidence="15" id="KW-1185">Reference proteome</keyword>
<dbReference type="Proteomes" id="UP000318478">
    <property type="component" value="Unassembled WGS sequence"/>
</dbReference>
<dbReference type="SUPFAM" id="SSF52374">
    <property type="entry name" value="Nucleotidylyl transferase"/>
    <property type="match status" value="1"/>
</dbReference>
<dbReference type="Gene3D" id="3.30.1300.10">
    <property type="entry name" value="Pantoate-beta-alanine ligase, C-terminal domain"/>
    <property type="match status" value="1"/>
</dbReference>
<reference evidence="14 15" key="1">
    <citation type="submission" date="2019-02" db="EMBL/GenBank/DDBJ databases">
        <title>Deep-cultivation of Planctomycetes and their phenomic and genomic characterization uncovers novel biology.</title>
        <authorList>
            <person name="Wiegand S."/>
            <person name="Jogler M."/>
            <person name="Boedeker C."/>
            <person name="Pinto D."/>
            <person name="Vollmers J."/>
            <person name="Rivas-Marin E."/>
            <person name="Kohn T."/>
            <person name="Peeters S.H."/>
            <person name="Heuer A."/>
            <person name="Rast P."/>
            <person name="Oberbeckmann S."/>
            <person name="Bunk B."/>
            <person name="Jeske O."/>
            <person name="Meyerdierks A."/>
            <person name="Storesund J.E."/>
            <person name="Kallscheuer N."/>
            <person name="Luecker S."/>
            <person name="Lage O.M."/>
            <person name="Pohl T."/>
            <person name="Merkel B.J."/>
            <person name="Hornburger P."/>
            <person name="Mueller R.-W."/>
            <person name="Bruemmer F."/>
            <person name="Labrenz M."/>
            <person name="Spormann A.M."/>
            <person name="Op Den Camp H."/>
            <person name="Overmann J."/>
            <person name="Amann R."/>
            <person name="Jetten M.S.M."/>
            <person name="Mascher T."/>
            <person name="Medema M.H."/>
            <person name="Devos D.P."/>
            <person name="Kaster A.-K."/>
            <person name="Ovreas L."/>
            <person name="Rohde M."/>
            <person name="Galperin M.Y."/>
            <person name="Jogler C."/>
        </authorList>
    </citation>
    <scope>NUCLEOTIDE SEQUENCE [LARGE SCALE GENOMIC DNA]</scope>
    <source>
        <strain evidence="14 15">Pla123a</strain>
    </source>
</reference>
<dbReference type="HAMAP" id="MF_00158">
    <property type="entry name" value="PanC"/>
    <property type="match status" value="1"/>
</dbReference>
<feature type="binding site" evidence="13">
    <location>
        <position position="193"/>
    </location>
    <ligand>
        <name>ATP</name>
        <dbReference type="ChEBI" id="CHEBI:30616"/>
    </ligand>
</feature>
<dbReference type="FunFam" id="3.30.1300.10:FF:000001">
    <property type="entry name" value="Pantothenate synthetase"/>
    <property type="match status" value="1"/>
</dbReference>
<dbReference type="NCBIfam" id="TIGR00018">
    <property type="entry name" value="panC"/>
    <property type="match status" value="1"/>
</dbReference>
<feature type="binding site" evidence="13">
    <location>
        <begin position="47"/>
        <end position="54"/>
    </location>
    <ligand>
        <name>ATP</name>
        <dbReference type="ChEBI" id="CHEBI:30616"/>
    </ligand>
</feature>
<comment type="function">
    <text evidence="12 13">Catalyzes the condensation of pantoate with beta-alanine in an ATP-dependent reaction via a pantoyl-adenylate intermediate.</text>
</comment>
<keyword evidence="10 13" id="KW-0067">ATP-binding</keyword>
<feature type="active site" description="Proton donor" evidence="13">
    <location>
        <position position="54"/>
    </location>
</feature>
<comment type="pathway">
    <text evidence="2 13">Cofactor biosynthesis; (R)-pantothenate biosynthesis; (R)-pantothenate from (R)-pantoate and beta-alanine: step 1/1.</text>
</comment>
<evidence type="ECO:0000256" key="1">
    <source>
        <dbReference type="ARBA" id="ARBA00004496"/>
    </source>
</evidence>
<keyword evidence="7 13" id="KW-0436">Ligase</keyword>
<dbReference type="GO" id="GO:0015940">
    <property type="term" value="P:pantothenate biosynthetic process"/>
    <property type="evidence" value="ECO:0007669"/>
    <property type="project" value="UniProtKB-UniRule"/>
</dbReference>
<dbReference type="EMBL" id="SJPO01000001">
    <property type="protein sequence ID" value="TWT85399.1"/>
    <property type="molecule type" value="Genomic_DNA"/>
</dbReference>
<dbReference type="Gene3D" id="3.40.50.620">
    <property type="entry name" value="HUPs"/>
    <property type="match status" value="1"/>
</dbReference>
<dbReference type="InterPro" id="IPR003721">
    <property type="entry name" value="Pantoate_ligase"/>
</dbReference>
<evidence type="ECO:0000256" key="4">
    <source>
        <dbReference type="ARBA" id="ARBA00012219"/>
    </source>
</evidence>
<name>A0A5C5ZDA3_9BACT</name>
<feature type="binding site" evidence="13">
    <location>
        <begin position="164"/>
        <end position="167"/>
    </location>
    <ligand>
        <name>ATP</name>
        <dbReference type="ChEBI" id="CHEBI:30616"/>
    </ligand>
</feature>
<dbReference type="InterPro" id="IPR014729">
    <property type="entry name" value="Rossmann-like_a/b/a_fold"/>
</dbReference>
<comment type="subcellular location">
    <subcellularLocation>
        <location evidence="1 13">Cytoplasm</location>
    </subcellularLocation>
</comment>
<proteinExistence type="inferred from homology"/>
<accession>A0A5C5ZDA3</accession>
<dbReference type="UniPathway" id="UPA00028">
    <property type="reaction ID" value="UER00005"/>
</dbReference>
<feature type="binding site" evidence="13">
    <location>
        <position position="170"/>
    </location>
    <ligand>
        <name>(R)-pantoate</name>
        <dbReference type="ChEBI" id="CHEBI:15980"/>
    </ligand>
</feature>
<comment type="similarity">
    <text evidence="3 13">Belongs to the pantothenate synthetase family.</text>
</comment>
<dbReference type="CDD" id="cd00560">
    <property type="entry name" value="PanC"/>
    <property type="match status" value="1"/>
</dbReference>
<comment type="catalytic activity">
    <reaction evidence="11 13">
        <text>(R)-pantoate + beta-alanine + ATP = (R)-pantothenate + AMP + diphosphate + H(+)</text>
        <dbReference type="Rhea" id="RHEA:10912"/>
        <dbReference type="ChEBI" id="CHEBI:15378"/>
        <dbReference type="ChEBI" id="CHEBI:15980"/>
        <dbReference type="ChEBI" id="CHEBI:29032"/>
        <dbReference type="ChEBI" id="CHEBI:30616"/>
        <dbReference type="ChEBI" id="CHEBI:33019"/>
        <dbReference type="ChEBI" id="CHEBI:57966"/>
        <dbReference type="ChEBI" id="CHEBI:456215"/>
        <dbReference type="EC" id="6.3.2.1"/>
    </reaction>
</comment>
<dbReference type="PANTHER" id="PTHR21299">
    <property type="entry name" value="CYTIDYLATE KINASE/PANTOATE-BETA-ALANINE LIGASE"/>
    <property type="match status" value="1"/>
</dbReference>
<protein>
    <recommendedName>
        <fullName evidence="5 13">Pantothenate synthetase</fullName>
        <shortName evidence="13">PS</shortName>
        <ecNumber evidence="4 13">6.3.2.1</ecNumber>
    </recommendedName>
    <alternativeName>
        <fullName evidence="13">Pantoate--beta-alanine ligase</fullName>
    </alternativeName>
    <alternativeName>
        <fullName evidence="13">Pantoate-activating enzyme</fullName>
    </alternativeName>
</protein>
<dbReference type="FunFam" id="3.40.50.620:FF:000114">
    <property type="entry name" value="Pantothenate synthetase"/>
    <property type="match status" value="1"/>
</dbReference>
<evidence type="ECO:0000256" key="8">
    <source>
        <dbReference type="ARBA" id="ARBA00022655"/>
    </source>
</evidence>
<comment type="caution">
    <text evidence="14">The sequence shown here is derived from an EMBL/GenBank/DDBJ whole genome shotgun (WGS) entry which is preliminary data.</text>
</comment>
<dbReference type="InterPro" id="IPR042176">
    <property type="entry name" value="Pantoate_ligase_C"/>
</dbReference>
<dbReference type="GO" id="GO:0005524">
    <property type="term" value="F:ATP binding"/>
    <property type="evidence" value="ECO:0007669"/>
    <property type="project" value="UniProtKB-KW"/>
</dbReference>
<evidence type="ECO:0000256" key="3">
    <source>
        <dbReference type="ARBA" id="ARBA00009256"/>
    </source>
</evidence>
<evidence type="ECO:0000256" key="12">
    <source>
        <dbReference type="ARBA" id="ARBA00055042"/>
    </source>
</evidence>
<evidence type="ECO:0000256" key="9">
    <source>
        <dbReference type="ARBA" id="ARBA00022741"/>
    </source>
</evidence>
<dbReference type="EC" id="6.3.2.1" evidence="4 13"/>
<evidence type="ECO:0000256" key="13">
    <source>
        <dbReference type="HAMAP-Rule" id="MF_00158"/>
    </source>
</evidence>
<dbReference type="Pfam" id="PF02569">
    <property type="entry name" value="Pantoate_ligase"/>
    <property type="match status" value="1"/>
</dbReference>
<organism evidence="14 15">
    <name type="scientific">Posidoniimonas polymericola</name>
    <dbReference type="NCBI Taxonomy" id="2528002"/>
    <lineage>
        <taxon>Bacteria</taxon>
        <taxon>Pseudomonadati</taxon>
        <taxon>Planctomycetota</taxon>
        <taxon>Planctomycetia</taxon>
        <taxon>Pirellulales</taxon>
        <taxon>Lacipirellulaceae</taxon>
        <taxon>Posidoniimonas</taxon>
    </lineage>
</organism>
<feature type="binding site" evidence="13">
    <location>
        <position position="78"/>
    </location>
    <ligand>
        <name>(R)-pantoate</name>
        <dbReference type="ChEBI" id="CHEBI:15980"/>
    </ligand>
</feature>
<comment type="miscellaneous">
    <text evidence="13">The reaction proceeds by a bi uni uni bi ping pong mechanism.</text>
</comment>
<evidence type="ECO:0000256" key="11">
    <source>
        <dbReference type="ARBA" id="ARBA00048258"/>
    </source>
</evidence>
<evidence type="ECO:0000313" key="15">
    <source>
        <dbReference type="Proteomes" id="UP000318478"/>
    </source>
</evidence>
<keyword evidence="6 13" id="KW-0963">Cytoplasm</keyword>
<evidence type="ECO:0000256" key="6">
    <source>
        <dbReference type="ARBA" id="ARBA00022490"/>
    </source>
</evidence>
<dbReference type="GO" id="GO:0004592">
    <property type="term" value="F:pantoate-beta-alanine ligase activity"/>
    <property type="evidence" value="ECO:0007669"/>
    <property type="project" value="UniProtKB-UniRule"/>
</dbReference>
<feature type="binding site" evidence="13">
    <location>
        <begin position="201"/>
        <end position="204"/>
    </location>
    <ligand>
        <name>ATP</name>
        <dbReference type="ChEBI" id="CHEBI:30616"/>
    </ligand>
</feature>
<sequence length="296" mass="31830">MQGPELPRSDAQHAMKPPEVITAPARLRERIAAERRGGQRIGLVPTMGALHAGHLSLVDAARQDCGVVITSIFVNPTQFAPGEDFDQYPRNLDADLGLLGPAGCTLVFAPSVETMYPAGCETTIDVGGVARSLEGESRPTHFAGVATVVMKLFQLAPADAAYFGRKDYQQTLVIDRMVRDLNVPIELVICPIVREPDGLAMSSRNAYLSPEERCRALALHASLRLAEQMCSRGERDAAAIRTAMLALLAESDITPEYIAIVRDGTLEPIDPVDGPAAIAVAARVGKTRLIDNLVVR</sequence>
<evidence type="ECO:0000256" key="2">
    <source>
        <dbReference type="ARBA" id="ARBA00004990"/>
    </source>
</evidence>
<evidence type="ECO:0000256" key="7">
    <source>
        <dbReference type="ARBA" id="ARBA00022598"/>
    </source>
</evidence>
<keyword evidence="8 13" id="KW-0566">Pantothenate biosynthesis</keyword>
<feature type="binding site" evidence="13">
    <location>
        <position position="78"/>
    </location>
    <ligand>
        <name>beta-alanine</name>
        <dbReference type="ChEBI" id="CHEBI:57966"/>
    </ligand>
</feature>
<dbReference type="AlphaFoldDB" id="A0A5C5ZDA3"/>